<dbReference type="AlphaFoldDB" id="A0AAW6D1F7"/>
<proteinExistence type="predicted"/>
<reference evidence="1" key="1">
    <citation type="submission" date="2023-01" db="EMBL/GenBank/DDBJ databases">
        <title>Human gut microbiome strain richness.</title>
        <authorList>
            <person name="Chen-Liaw A."/>
        </authorList>
    </citation>
    <scope>NUCLEOTIDE SEQUENCE</scope>
    <source>
        <strain evidence="1">1001283st1_G1_1001283B150217_161031</strain>
    </source>
</reference>
<sequence>MIKGRASIQLFDEKTGEVVRELHEENMITNAVDTILNPPDYIEIGMDSDNDRSFNMLRDFAGNIADTAFRGVIVCRDKIPEDGNNMILPWTNEEIGHAGIANTNVDTSIGTYNANESGRIENGKGYRHVWDFASDKANGEISCICLTTKDGGTNGMHHSYWNLSCGGTDLNSGSLDSFKQAYHTIVGRYIPDSQFNCGVFKWFYMGRLSNGNVRLLGKHIHDGGIYEVVMFDPMSISVSA</sequence>
<dbReference type="EMBL" id="JAQLXW010000009">
    <property type="protein sequence ID" value="MDB8003994.1"/>
    <property type="molecule type" value="Genomic_DNA"/>
</dbReference>
<evidence type="ECO:0000313" key="2">
    <source>
        <dbReference type="Proteomes" id="UP001210809"/>
    </source>
</evidence>
<comment type="caution">
    <text evidence="1">The sequence shown here is derived from an EMBL/GenBank/DDBJ whole genome shotgun (WGS) entry which is preliminary data.</text>
</comment>
<name>A0AAW6D1F7_9FIRM</name>
<organism evidence="1 2">
    <name type="scientific">[Eubacterium] siraeum</name>
    <dbReference type="NCBI Taxonomy" id="39492"/>
    <lineage>
        <taxon>Bacteria</taxon>
        <taxon>Bacillati</taxon>
        <taxon>Bacillota</taxon>
        <taxon>Clostridia</taxon>
        <taxon>Eubacteriales</taxon>
        <taxon>Oscillospiraceae</taxon>
        <taxon>Oscillospiraceae incertae sedis</taxon>
    </lineage>
</organism>
<dbReference type="Proteomes" id="UP001210809">
    <property type="component" value="Unassembled WGS sequence"/>
</dbReference>
<gene>
    <name evidence="1" type="ORF">PNE09_07920</name>
</gene>
<accession>A0AAW6D1F7</accession>
<protein>
    <submittedName>
        <fullName evidence="1">Uncharacterized protein</fullName>
    </submittedName>
</protein>
<evidence type="ECO:0000313" key="1">
    <source>
        <dbReference type="EMBL" id="MDB8003994.1"/>
    </source>
</evidence>